<name>G4CXP9_9ACTN</name>
<comment type="caution">
    <text evidence="1">The sequence shown here is derived from an EMBL/GenBank/DDBJ whole genome shotgun (WGS) entry which is preliminary data.</text>
</comment>
<dbReference type="Proteomes" id="UP000005332">
    <property type="component" value="Unassembled WGS sequence"/>
</dbReference>
<reference evidence="1 2" key="1">
    <citation type="submission" date="2011-06" db="EMBL/GenBank/DDBJ databases">
        <authorList>
            <person name="Muzny D."/>
            <person name="Qin X."/>
            <person name="Deng J."/>
            <person name="Jiang H."/>
            <person name="Liu Y."/>
            <person name="Qu J."/>
            <person name="Song X.-Z."/>
            <person name="Zhang L."/>
            <person name="Thornton R."/>
            <person name="Coyle M."/>
            <person name="Francisco L."/>
            <person name="Jackson L."/>
            <person name="Javaid M."/>
            <person name="Korchina V."/>
            <person name="Kovar C."/>
            <person name="Mata R."/>
            <person name="Mathew T."/>
            <person name="Ngo R."/>
            <person name="Nguyen L."/>
            <person name="Nguyen N."/>
            <person name="Okwuonu G."/>
            <person name="Ongeri F."/>
            <person name="Pham C."/>
            <person name="Simmons D."/>
            <person name="Wilczek-Boney K."/>
            <person name="Hale W."/>
            <person name="Jakkamsetti A."/>
            <person name="Pham P."/>
            <person name="Ruth R."/>
            <person name="San Lucas F."/>
            <person name="Warren J."/>
            <person name="Zhang J."/>
            <person name="Zhao Z."/>
            <person name="Zhou C."/>
            <person name="Zhu D."/>
            <person name="Lee S."/>
            <person name="Bess C."/>
            <person name="Blankenburg K."/>
            <person name="Forbes L."/>
            <person name="Fu Q."/>
            <person name="Gubbala S."/>
            <person name="Hirani K."/>
            <person name="Jayaseelan J.C."/>
            <person name="Lara F."/>
            <person name="Munidasa M."/>
            <person name="Palculict T."/>
            <person name="Patil S."/>
            <person name="Pu L.-L."/>
            <person name="Saada N."/>
            <person name="Tang L."/>
            <person name="Weissenberger G."/>
            <person name="Zhu Y."/>
            <person name="Hemphill L."/>
            <person name="Shang Y."/>
            <person name="Youmans B."/>
            <person name="Ayvaz T."/>
            <person name="Ross M."/>
            <person name="Santibanez J."/>
            <person name="Aqrawi P."/>
            <person name="Gross S."/>
            <person name="Joshi V."/>
            <person name="Fowler G."/>
            <person name="Nazareth L."/>
            <person name="Reid J."/>
            <person name="Worley K."/>
            <person name="Petrosino J."/>
            <person name="Highlander S."/>
            <person name="Gibbs R."/>
        </authorList>
    </citation>
    <scope>NUCLEOTIDE SEQUENCE [LARGE SCALE GENOMIC DNA]</scope>
    <source>
        <strain evidence="1 2">ATCC 25577</strain>
    </source>
</reference>
<protein>
    <submittedName>
        <fullName evidence="1">SOS-response transcriptional repressor</fullName>
    </submittedName>
</protein>
<organism evidence="1 2">
    <name type="scientific">Cutibacterium avidum ATCC 25577</name>
    <dbReference type="NCBI Taxonomy" id="997355"/>
    <lineage>
        <taxon>Bacteria</taxon>
        <taxon>Bacillati</taxon>
        <taxon>Actinomycetota</taxon>
        <taxon>Actinomycetes</taxon>
        <taxon>Propionibacteriales</taxon>
        <taxon>Propionibacteriaceae</taxon>
        <taxon>Cutibacterium</taxon>
    </lineage>
</organism>
<proteinExistence type="predicted"/>
<dbReference type="AlphaFoldDB" id="G4CXP9"/>
<keyword evidence="2" id="KW-1185">Reference proteome</keyword>
<dbReference type="HOGENOM" id="CLU_3121424_0_0_11"/>
<gene>
    <name evidence="1" type="ORF">HMPREF9153_1306</name>
</gene>
<dbReference type="RefSeq" id="WP_004810398.1">
    <property type="nucleotide sequence ID" value="NZ_JH165054.1"/>
</dbReference>
<dbReference type="EMBL" id="AGBA01000013">
    <property type="protein sequence ID" value="EGY77763.1"/>
    <property type="molecule type" value="Genomic_DNA"/>
</dbReference>
<dbReference type="PATRIC" id="fig|997355.3.peg.1285"/>
<evidence type="ECO:0000313" key="2">
    <source>
        <dbReference type="Proteomes" id="UP000005332"/>
    </source>
</evidence>
<accession>G4CXP9</accession>
<evidence type="ECO:0000313" key="1">
    <source>
        <dbReference type="EMBL" id="EGY77763.1"/>
    </source>
</evidence>
<sequence length="50" mass="5159">MIPTDHAKKPAAITHLTKVVSGPRVFAAVTTATVDHHGDPSARQGAVVNS</sequence>